<evidence type="ECO:0000256" key="1">
    <source>
        <dbReference type="ARBA" id="ARBA00022679"/>
    </source>
</evidence>
<protein>
    <submittedName>
        <fullName evidence="9">Glutamate-ammonia-ligase adenylyltransferase</fullName>
        <ecNumber evidence="9">2.7.7.42</ecNumber>
    </submittedName>
</protein>
<evidence type="ECO:0000256" key="4">
    <source>
        <dbReference type="ARBA" id="ARBA00022840"/>
    </source>
</evidence>
<dbReference type="Gene3D" id="3.30.460.10">
    <property type="entry name" value="Beta Polymerase, domain 2"/>
    <property type="match status" value="2"/>
</dbReference>
<feature type="domain" description="Glutamate-ammonia ligase adenylyltransferase repeated" evidence="7">
    <location>
        <begin position="56"/>
        <end position="295"/>
    </location>
</feature>
<reference evidence="9" key="1">
    <citation type="submission" date="2018-06" db="EMBL/GenBank/DDBJ databases">
        <authorList>
            <person name="Zhirakovskaya E."/>
        </authorList>
    </citation>
    <scope>NUCLEOTIDE SEQUENCE</scope>
</reference>
<dbReference type="CDD" id="cd05401">
    <property type="entry name" value="NT_GlnE_GlnD_like"/>
    <property type="match status" value="2"/>
</dbReference>
<keyword evidence="4" id="KW-0067">ATP-binding</keyword>
<gene>
    <name evidence="9" type="ORF">MNBD_ALPHA09-1029</name>
</gene>
<dbReference type="InterPro" id="IPR043519">
    <property type="entry name" value="NT_sf"/>
</dbReference>
<dbReference type="EC" id="2.7.7.42" evidence="9"/>
<dbReference type="GO" id="GO:0008882">
    <property type="term" value="F:[glutamate-ammonia-ligase] adenylyltransferase activity"/>
    <property type="evidence" value="ECO:0007669"/>
    <property type="project" value="UniProtKB-EC"/>
</dbReference>
<keyword evidence="3" id="KW-0547">Nucleotide-binding</keyword>
<keyword evidence="9" id="KW-0436">Ligase</keyword>
<dbReference type="InterPro" id="IPR005190">
    <property type="entry name" value="GlnE_rpt_dom"/>
</dbReference>
<name>A0A3B0T4M1_9ZZZZ</name>
<keyword evidence="1 9" id="KW-0808">Transferase</keyword>
<evidence type="ECO:0000259" key="8">
    <source>
        <dbReference type="Pfam" id="PF08335"/>
    </source>
</evidence>
<dbReference type="InterPro" id="IPR013546">
    <property type="entry name" value="PII_UdlTrfase/GS_AdlTrfase"/>
</dbReference>
<accession>A0A3B0T4M1</accession>
<dbReference type="Pfam" id="PF08335">
    <property type="entry name" value="GlnD_UR_UTase"/>
    <property type="match status" value="2"/>
</dbReference>
<evidence type="ECO:0000259" key="7">
    <source>
        <dbReference type="Pfam" id="PF03710"/>
    </source>
</evidence>
<feature type="domain" description="Glutamate-ammonia ligase adenylyltransferase repeated" evidence="7">
    <location>
        <begin position="571"/>
        <end position="815"/>
    </location>
</feature>
<dbReference type="AlphaFoldDB" id="A0A3B0T4M1"/>
<organism evidence="9">
    <name type="scientific">hydrothermal vent metagenome</name>
    <dbReference type="NCBI Taxonomy" id="652676"/>
    <lineage>
        <taxon>unclassified sequences</taxon>
        <taxon>metagenomes</taxon>
        <taxon>ecological metagenomes</taxon>
    </lineage>
</organism>
<evidence type="ECO:0000256" key="3">
    <source>
        <dbReference type="ARBA" id="ARBA00022741"/>
    </source>
</evidence>
<evidence type="ECO:0000256" key="6">
    <source>
        <dbReference type="ARBA" id="ARBA00023268"/>
    </source>
</evidence>
<feature type="domain" description="PII-uridylyltransferase/Glutamine-synthetase adenylyltransferase" evidence="8">
    <location>
        <begin position="853"/>
        <end position="972"/>
    </location>
</feature>
<keyword evidence="6" id="KW-0511">Multifunctional enzyme</keyword>
<dbReference type="NCBIfam" id="NF010706">
    <property type="entry name" value="PRK14108.1"/>
    <property type="match status" value="1"/>
</dbReference>
<dbReference type="GO" id="GO:0005829">
    <property type="term" value="C:cytosol"/>
    <property type="evidence" value="ECO:0007669"/>
    <property type="project" value="TreeGrafter"/>
</dbReference>
<dbReference type="GO" id="GO:0016874">
    <property type="term" value="F:ligase activity"/>
    <property type="evidence" value="ECO:0007669"/>
    <property type="project" value="UniProtKB-KW"/>
</dbReference>
<dbReference type="PANTHER" id="PTHR30621">
    <property type="entry name" value="GLUTAMINE SYNTHETASE ADENYLYLTRANSFERASE"/>
    <property type="match status" value="1"/>
</dbReference>
<dbReference type="SUPFAM" id="SSF81593">
    <property type="entry name" value="Nucleotidyltransferase substrate binding subunit/domain"/>
    <property type="match status" value="2"/>
</dbReference>
<dbReference type="PANTHER" id="PTHR30621:SF0">
    <property type="entry name" value="BIFUNCTIONAL GLUTAMINE SYNTHETASE ADENYLYLTRANSFERASE_ADENYLYL-REMOVING ENZYME"/>
    <property type="match status" value="1"/>
</dbReference>
<dbReference type="GO" id="GO:0000820">
    <property type="term" value="P:regulation of glutamine family amino acid metabolic process"/>
    <property type="evidence" value="ECO:0007669"/>
    <property type="project" value="TreeGrafter"/>
</dbReference>
<dbReference type="HAMAP" id="MF_00802">
    <property type="entry name" value="GlnE"/>
    <property type="match status" value="1"/>
</dbReference>
<dbReference type="Gene3D" id="1.20.120.330">
    <property type="entry name" value="Nucleotidyltransferases domain 2"/>
    <property type="match status" value="2"/>
</dbReference>
<dbReference type="NCBIfam" id="NF008292">
    <property type="entry name" value="PRK11072.1"/>
    <property type="match status" value="1"/>
</dbReference>
<dbReference type="SUPFAM" id="SSF81301">
    <property type="entry name" value="Nucleotidyltransferase"/>
    <property type="match status" value="2"/>
</dbReference>
<evidence type="ECO:0000313" key="9">
    <source>
        <dbReference type="EMBL" id="VAW11013.1"/>
    </source>
</evidence>
<dbReference type="EMBL" id="UOEM01000026">
    <property type="protein sequence ID" value="VAW11013.1"/>
    <property type="molecule type" value="Genomic_DNA"/>
</dbReference>
<evidence type="ECO:0000256" key="2">
    <source>
        <dbReference type="ARBA" id="ARBA00022695"/>
    </source>
</evidence>
<dbReference type="GO" id="GO:0005524">
    <property type="term" value="F:ATP binding"/>
    <property type="evidence" value="ECO:0007669"/>
    <property type="project" value="UniProtKB-KW"/>
</dbReference>
<sequence length="974" mass="104358">MTLDPQSLALRVVAPKPPDNLARDTGRLDDLLRRSPGLGAVIDAAPAVGPLLARSIDGSPFLARWAEREPDEVARIFAASPEAGLAAILDAADADMAAASGFETAAAILRQARTRAAVSVSLADLGGVWSVQEVIEALSAIAGRLVSAAVRFLLAAAAETGKFCPADTAAPDIGSGYIVLAMGKLGARELNFSSDIDLIVLYDAAAAPVAEGVEVRRFFVRLTKDLVRLLQEHTGDGYVFRTDLRLRPDPGATHVAISTDAATQYYESFGQNWERAAMIKARALAGDLVAGEAFLGEIQPFIWRKYLDFAAIADVHSIKRQIQAYRGHGDVGVAGHNIKLGRGGIREIEFFVQTQQLIAGGRNRRLRGRKTLEMLDVLASQAWITAEARDEMAAAYRYLRQLENRLQMVADQQTQTLPKDQGELAEFAAFAGYGTAEALAKDLLVHLRSVERHYMSLFEHAPDLGGTEGSLVFTGGEDDPATVETLLAMGFGDAGLISRTIRGWHHGRYAATRTPAARARLTELMPALLRAFAQSEHPDRAFLAFDRFLEGLPAGVQLFALLNANAHLLALLADVLGTAPRLARQLSARPRTLEAVLDPEFYGPLPDAAAYLAASARTLDDAADFEDCLDRARSFGQEQFFRIGVRLLSGTIEASEAGRANSDLATGIVAALLDAVGHEIAVRAGHMPGGEVAVVGMGKLGGSEMTATSDLDLILVYDLDEGATQSDGAAPLSVGQYYSRFAQRFIAAITAPTAEGRLYEVDMRLRPSGRSGPVATRLAAFIDYHGTSSWTWEHMALTRARVLAGSQNLKTKVEAAIRARLVVPRDAAALAGDVLEMRTRIAAEKGTTDIWQIGQVRGGLVDIEFIAQYLQLAHAAENAEILSPNTETALMRLAGAGYLPPDDGEELVGALRIYQTVIQLVRLSLGEPSDPPGASASFQRRLARAVNLPDFAALAAELADRQGRVGAIFKALIG</sequence>
<keyword evidence="2 9" id="KW-0548">Nucleotidyltransferase</keyword>
<dbReference type="Gene3D" id="1.20.120.1510">
    <property type="match status" value="1"/>
</dbReference>
<feature type="domain" description="PII-uridylyltransferase/Glutamine-synthetase adenylyltransferase" evidence="8">
    <location>
        <begin position="320"/>
        <end position="458"/>
    </location>
</feature>
<dbReference type="Pfam" id="PF03710">
    <property type="entry name" value="GlnE"/>
    <property type="match status" value="2"/>
</dbReference>
<evidence type="ECO:0000256" key="5">
    <source>
        <dbReference type="ARBA" id="ARBA00022842"/>
    </source>
</evidence>
<keyword evidence="5" id="KW-0460">Magnesium</keyword>
<proteinExistence type="inferred from homology"/>
<dbReference type="InterPro" id="IPR023057">
    <property type="entry name" value="GlnE"/>
</dbReference>